<feature type="chain" id="PRO_5042209666" evidence="1">
    <location>
        <begin position="20"/>
        <end position="103"/>
    </location>
</feature>
<keyword evidence="3" id="KW-1185">Reference proteome</keyword>
<dbReference type="Proteomes" id="UP001218218">
    <property type="component" value="Unassembled WGS sequence"/>
</dbReference>
<gene>
    <name evidence="2" type="ORF">DFH08DRAFT_873472</name>
</gene>
<evidence type="ECO:0000313" key="3">
    <source>
        <dbReference type="Proteomes" id="UP001218218"/>
    </source>
</evidence>
<evidence type="ECO:0000256" key="1">
    <source>
        <dbReference type="SAM" id="SignalP"/>
    </source>
</evidence>
<dbReference type="AlphaFoldDB" id="A0AAD7EQ45"/>
<organism evidence="2 3">
    <name type="scientific">Mycena albidolilacea</name>
    <dbReference type="NCBI Taxonomy" id="1033008"/>
    <lineage>
        <taxon>Eukaryota</taxon>
        <taxon>Fungi</taxon>
        <taxon>Dikarya</taxon>
        <taxon>Basidiomycota</taxon>
        <taxon>Agaricomycotina</taxon>
        <taxon>Agaricomycetes</taxon>
        <taxon>Agaricomycetidae</taxon>
        <taxon>Agaricales</taxon>
        <taxon>Marasmiineae</taxon>
        <taxon>Mycenaceae</taxon>
        <taxon>Mycena</taxon>
    </lineage>
</organism>
<protein>
    <submittedName>
        <fullName evidence="2">Uncharacterized protein</fullName>
    </submittedName>
</protein>
<proteinExistence type="predicted"/>
<reference evidence="2" key="1">
    <citation type="submission" date="2023-03" db="EMBL/GenBank/DDBJ databases">
        <title>Massive genome expansion in bonnet fungi (Mycena s.s.) driven by repeated elements and novel gene families across ecological guilds.</title>
        <authorList>
            <consortium name="Lawrence Berkeley National Laboratory"/>
            <person name="Harder C.B."/>
            <person name="Miyauchi S."/>
            <person name="Viragh M."/>
            <person name="Kuo A."/>
            <person name="Thoen E."/>
            <person name="Andreopoulos B."/>
            <person name="Lu D."/>
            <person name="Skrede I."/>
            <person name="Drula E."/>
            <person name="Henrissat B."/>
            <person name="Morin E."/>
            <person name="Kohler A."/>
            <person name="Barry K."/>
            <person name="LaButti K."/>
            <person name="Morin E."/>
            <person name="Salamov A."/>
            <person name="Lipzen A."/>
            <person name="Mereny Z."/>
            <person name="Hegedus B."/>
            <person name="Baldrian P."/>
            <person name="Stursova M."/>
            <person name="Weitz H."/>
            <person name="Taylor A."/>
            <person name="Grigoriev I.V."/>
            <person name="Nagy L.G."/>
            <person name="Martin F."/>
            <person name="Kauserud H."/>
        </authorList>
    </citation>
    <scope>NUCLEOTIDE SEQUENCE</scope>
    <source>
        <strain evidence="2">CBHHK002</strain>
    </source>
</reference>
<dbReference type="EMBL" id="JARIHO010000024">
    <property type="protein sequence ID" value="KAJ7342750.1"/>
    <property type="molecule type" value="Genomic_DNA"/>
</dbReference>
<feature type="signal peptide" evidence="1">
    <location>
        <begin position="1"/>
        <end position="19"/>
    </location>
</feature>
<comment type="caution">
    <text evidence="2">The sequence shown here is derived from an EMBL/GenBank/DDBJ whole genome shotgun (WGS) entry which is preliminary data.</text>
</comment>
<evidence type="ECO:0000313" key="2">
    <source>
        <dbReference type="EMBL" id="KAJ7342750.1"/>
    </source>
</evidence>
<keyword evidence="1" id="KW-0732">Signal</keyword>
<sequence>MQMLLILQVLAAAAVPAFAQITTFANIGCTGTTSVAPCDGSCHSFVGKNAFRVTAGSEHCVTAYADAACTSALFPNPNQDGNCEAIESGNPVLAVSCSPTNTC</sequence>
<accession>A0AAD7EQ45</accession>
<name>A0AAD7EQ45_9AGAR</name>